<dbReference type="SUPFAM" id="SSF54995">
    <property type="entry name" value="Ribosomal protein S6"/>
    <property type="match status" value="1"/>
</dbReference>
<dbReference type="Pfam" id="PF01250">
    <property type="entry name" value="Ribosomal_S6"/>
    <property type="match status" value="1"/>
</dbReference>
<dbReference type="InterPro" id="IPR035980">
    <property type="entry name" value="Ribosomal_bS6_sf"/>
</dbReference>
<dbReference type="CDD" id="cd00473">
    <property type="entry name" value="bS6"/>
    <property type="match status" value="1"/>
</dbReference>
<proteinExistence type="inferred from homology"/>
<dbReference type="InterPro" id="IPR000529">
    <property type="entry name" value="Ribosomal_bS6"/>
</dbReference>
<keyword evidence="3 8" id="KW-0694">RNA-binding</keyword>
<accession>A0A1M6I0N0</accession>
<comment type="function">
    <text evidence="6 8">Binds together with bS18 to 16S ribosomal RNA.</text>
</comment>
<evidence type="ECO:0000256" key="7">
    <source>
        <dbReference type="ARBA" id="ARBA00035294"/>
    </source>
</evidence>
<keyword evidence="2 8" id="KW-0699">rRNA-binding</keyword>
<dbReference type="STRING" id="1121476.SAMN02745751_02163"/>
<evidence type="ECO:0000313" key="9">
    <source>
        <dbReference type="EMBL" id="SHJ27988.1"/>
    </source>
</evidence>
<dbReference type="GO" id="GO:0005737">
    <property type="term" value="C:cytoplasm"/>
    <property type="evidence" value="ECO:0007669"/>
    <property type="project" value="UniProtKB-ARBA"/>
</dbReference>
<evidence type="ECO:0000256" key="5">
    <source>
        <dbReference type="ARBA" id="ARBA00023274"/>
    </source>
</evidence>
<dbReference type="Gene3D" id="3.30.70.60">
    <property type="match status" value="1"/>
</dbReference>
<dbReference type="NCBIfam" id="TIGR00166">
    <property type="entry name" value="S6"/>
    <property type="match status" value="1"/>
</dbReference>
<dbReference type="PANTHER" id="PTHR21011:SF1">
    <property type="entry name" value="SMALL RIBOSOMAL SUBUNIT PROTEIN BS6M"/>
    <property type="match status" value="1"/>
</dbReference>
<dbReference type="GO" id="GO:0005840">
    <property type="term" value="C:ribosome"/>
    <property type="evidence" value="ECO:0007669"/>
    <property type="project" value="UniProtKB-KW"/>
</dbReference>
<dbReference type="EMBL" id="FQZL01000015">
    <property type="protein sequence ID" value="SHJ27988.1"/>
    <property type="molecule type" value="Genomic_DNA"/>
</dbReference>
<dbReference type="PANTHER" id="PTHR21011">
    <property type="entry name" value="MITOCHONDRIAL 28S RIBOSOMAL PROTEIN S6"/>
    <property type="match status" value="1"/>
</dbReference>
<comment type="similarity">
    <text evidence="1 8">Belongs to the bacterial ribosomal protein bS6 family.</text>
</comment>
<reference evidence="9 10" key="1">
    <citation type="submission" date="2016-11" db="EMBL/GenBank/DDBJ databases">
        <authorList>
            <person name="Jaros S."/>
            <person name="Januszkiewicz K."/>
            <person name="Wedrychowicz H."/>
        </authorList>
    </citation>
    <scope>NUCLEOTIDE SEQUENCE [LARGE SCALE GENOMIC DNA]</scope>
    <source>
        <strain evidence="9 10">DSM 17477</strain>
    </source>
</reference>
<dbReference type="GO" id="GO:0070181">
    <property type="term" value="F:small ribosomal subunit rRNA binding"/>
    <property type="evidence" value="ECO:0007669"/>
    <property type="project" value="TreeGrafter"/>
</dbReference>
<keyword evidence="5 8" id="KW-0687">Ribonucleoprotein</keyword>
<dbReference type="RefSeq" id="WP_073049595.1">
    <property type="nucleotide sequence ID" value="NZ_FQZL01000015.1"/>
</dbReference>
<dbReference type="HAMAP" id="MF_00360">
    <property type="entry name" value="Ribosomal_bS6"/>
    <property type="match status" value="1"/>
</dbReference>
<gene>
    <name evidence="8" type="primary">rpsF</name>
    <name evidence="9" type="ORF">SAMN02745751_02163</name>
</gene>
<dbReference type="PROSITE" id="PS01048">
    <property type="entry name" value="RIBOSOMAL_S6"/>
    <property type="match status" value="1"/>
</dbReference>
<evidence type="ECO:0000256" key="3">
    <source>
        <dbReference type="ARBA" id="ARBA00022884"/>
    </source>
</evidence>
<evidence type="ECO:0000256" key="8">
    <source>
        <dbReference type="HAMAP-Rule" id="MF_00360"/>
    </source>
</evidence>
<dbReference type="AlphaFoldDB" id="A0A1M6I0N0"/>
<dbReference type="GO" id="GO:1990904">
    <property type="term" value="C:ribonucleoprotein complex"/>
    <property type="evidence" value="ECO:0007669"/>
    <property type="project" value="UniProtKB-KW"/>
</dbReference>
<keyword evidence="4 8" id="KW-0689">Ribosomal protein</keyword>
<dbReference type="GO" id="GO:0003735">
    <property type="term" value="F:structural constituent of ribosome"/>
    <property type="evidence" value="ECO:0007669"/>
    <property type="project" value="InterPro"/>
</dbReference>
<protein>
    <recommendedName>
        <fullName evidence="7 8">Small ribosomal subunit protein bS6</fullName>
    </recommendedName>
</protein>
<organism evidence="9 10">
    <name type="scientific">Dethiosulfatibacter aminovorans DSM 17477</name>
    <dbReference type="NCBI Taxonomy" id="1121476"/>
    <lineage>
        <taxon>Bacteria</taxon>
        <taxon>Bacillati</taxon>
        <taxon>Bacillota</taxon>
        <taxon>Tissierellia</taxon>
        <taxon>Dethiosulfatibacter</taxon>
    </lineage>
</organism>
<evidence type="ECO:0000256" key="2">
    <source>
        <dbReference type="ARBA" id="ARBA00022730"/>
    </source>
</evidence>
<evidence type="ECO:0000256" key="1">
    <source>
        <dbReference type="ARBA" id="ARBA00009512"/>
    </source>
</evidence>
<dbReference type="Proteomes" id="UP000184052">
    <property type="component" value="Unassembled WGS sequence"/>
</dbReference>
<dbReference type="InterPro" id="IPR014717">
    <property type="entry name" value="Transl_elong_EF1B/ribsomal_bS6"/>
</dbReference>
<sequence>MNKYEGVFILFPNLEEEVRNAELDKLKKIIADYEGTVENVDEWGQKRLAYEIKKTKEGYYTIINFTAKPEVVKELERVCGINEKMLRHMIIRDEK</sequence>
<dbReference type="GO" id="GO:0006412">
    <property type="term" value="P:translation"/>
    <property type="evidence" value="ECO:0007669"/>
    <property type="project" value="UniProtKB-UniRule"/>
</dbReference>
<keyword evidence="10" id="KW-1185">Reference proteome</keyword>
<dbReference type="InterPro" id="IPR020814">
    <property type="entry name" value="Ribosomal_S6_plastid/chlpt"/>
</dbReference>
<name>A0A1M6I0N0_9FIRM</name>
<dbReference type="InterPro" id="IPR020815">
    <property type="entry name" value="Ribosomal_bS6_CS"/>
</dbReference>
<evidence type="ECO:0000313" key="10">
    <source>
        <dbReference type="Proteomes" id="UP000184052"/>
    </source>
</evidence>
<evidence type="ECO:0000256" key="4">
    <source>
        <dbReference type="ARBA" id="ARBA00022980"/>
    </source>
</evidence>
<dbReference type="OrthoDB" id="9812702at2"/>
<evidence type="ECO:0000256" key="6">
    <source>
        <dbReference type="ARBA" id="ARBA00035104"/>
    </source>
</evidence>